<proteinExistence type="predicted"/>
<dbReference type="Proteomes" id="UP001430544">
    <property type="component" value="Unassembled WGS sequence"/>
</dbReference>
<keyword evidence="2" id="KW-1185">Reference proteome</keyword>
<name>A0ABS8LFP2_9XANT</name>
<sequence length="319" mass="34955">MTRDQLFNWSWDMRPATGEEYDAMMVSLDRHLASLGLTPAQRPLNAALVVSSTLGLSGTPIIGGSGDRGEPFLPQDLLARVHEWYSDTYGDKTKIDFSPGSIVVSLHSNLWEMKMPKVWGSFDLFISQDLSNQGNYISSRASPPVRHNILRSVQGMTQAYASRLQNDDLLLLADKFIDSYPAIVCLDDLKGHDLFEEARGDYRHSVDALLTGRELGKARWDTAQCAEKVLKGLLAREGHAFPTSGAKGHDISHLGALVAEKLGFSLSAPDLSAVHCTPAVRYGEKKSSVEEALAAHDALVRILGALAKAEAHHTHWPET</sequence>
<dbReference type="EMBL" id="JAJIUN010000097">
    <property type="protein sequence ID" value="MCC8624569.1"/>
    <property type="molecule type" value="Genomic_DNA"/>
</dbReference>
<dbReference type="RefSeq" id="WP_126936800.1">
    <property type="nucleotide sequence ID" value="NZ_CP018470.1"/>
</dbReference>
<dbReference type="Gene3D" id="1.20.120.330">
    <property type="entry name" value="Nucleotidyltransferases domain 2"/>
    <property type="match status" value="1"/>
</dbReference>
<reference evidence="1" key="1">
    <citation type="submission" date="2021-11" db="EMBL/GenBank/DDBJ databases">
        <title>Genome resources and taxonomic validation of 89 Xanthomonas strains.</title>
        <authorList>
            <person name="Tambong J.T."/>
        </authorList>
    </citation>
    <scope>NUCLEOTIDE SEQUENCE</scope>
    <source>
        <strain evidence="1">Bv 5-4A</strain>
    </source>
</reference>
<evidence type="ECO:0000313" key="2">
    <source>
        <dbReference type="Proteomes" id="UP001430544"/>
    </source>
</evidence>
<organism evidence="1 2">
    <name type="scientific">Xanthomonas vesicatoria</name>
    <dbReference type="NCBI Taxonomy" id="56460"/>
    <lineage>
        <taxon>Bacteria</taxon>
        <taxon>Pseudomonadati</taxon>
        <taxon>Pseudomonadota</taxon>
        <taxon>Gammaproteobacteria</taxon>
        <taxon>Lysobacterales</taxon>
        <taxon>Lysobacteraceae</taxon>
        <taxon>Xanthomonas</taxon>
    </lineage>
</organism>
<gene>
    <name evidence="1" type="ORF">LN473_21850</name>
</gene>
<comment type="caution">
    <text evidence="1">The sequence shown here is derived from an EMBL/GenBank/DDBJ whole genome shotgun (WGS) entry which is preliminary data.</text>
</comment>
<protein>
    <submittedName>
        <fullName evidence="1">HEPN domain-containing protein</fullName>
    </submittedName>
</protein>
<evidence type="ECO:0000313" key="1">
    <source>
        <dbReference type="EMBL" id="MCC8624569.1"/>
    </source>
</evidence>
<accession>A0ABS8LFP2</accession>